<feature type="region of interest" description="Disordered" evidence="1">
    <location>
        <begin position="34"/>
        <end position="54"/>
    </location>
</feature>
<organism evidence="2 3">
    <name type="scientific">Litoreibacter ascidiaceicola</name>
    <dbReference type="NCBI Taxonomy" id="1486859"/>
    <lineage>
        <taxon>Bacteria</taxon>
        <taxon>Pseudomonadati</taxon>
        <taxon>Pseudomonadota</taxon>
        <taxon>Alphaproteobacteria</taxon>
        <taxon>Rhodobacterales</taxon>
        <taxon>Roseobacteraceae</taxon>
        <taxon>Litoreibacter</taxon>
    </lineage>
</organism>
<keyword evidence="3" id="KW-1185">Reference proteome</keyword>
<accession>A0A1M5AXY2</accession>
<proteinExistence type="predicted"/>
<gene>
    <name evidence="2" type="ORF">SAMN05444273_105228</name>
</gene>
<dbReference type="STRING" id="1486859.SAMN05444273_105228"/>
<sequence length="54" mass="6475">MFSIIAESMLTAIRRRADFPDHLKDHADRYIRSPRAARRDGVSRRSERYGRDLW</sequence>
<name>A0A1M5AXY2_9RHOB</name>
<evidence type="ECO:0000256" key="1">
    <source>
        <dbReference type="SAM" id="MobiDB-lite"/>
    </source>
</evidence>
<evidence type="ECO:0000313" key="2">
    <source>
        <dbReference type="EMBL" id="SHF35075.1"/>
    </source>
</evidence>
<dbReference type="Proteomes" id="UP000184144">
    <property type="component" value="Unassembled WGS sequence"/>
</dbReference>
<protein>
    <submittedName>
        <fullName evidence="2">Uncharacterized protein</fullName>
    </submittedName>
</protein>
<dbReference type="RefSeq" id="WP_162848086.1">
    <property type="nucleotide sequence ID" value="NZ_FQUV01000005.1"/>
</dbReference>
<dbReference type="AlphaFoldDB" id="A0A1M5AXY2"/>
<reference evidence="3" key="1">
    <citation type="submission" date="2016-11" db="EMBL/GenBank/DDBJ databases">
        <authorList>
            <person name="Varghese N."/>
            <person name="Submissions S."/>
        </authorList>
    </citation>
    <scope>NUCLEOTIDE SEQUENCE [LARGE SCALE GENOMIC DNA]</scope>
    <source>
        <strain evidence="3">DSM 100566</strain>
    </source>
</reference>
<evidence type="ECO:0000313" key="3">
    <source>
        <dbReference type="Proteomes" id="UP000184144"/>
    </source>
</evidence>
<dbReference type="EMBL" id="FQUV01000005">
    <property type="protein sequence ID" value="SHF35075.1"/>
    <property type="molecule type" value="Genomic_DNA"/>
</dbReference>